<dbReference type="AlphaFoldDB" id="A0A7R9M464"/>
<name>A0A7R9M464_9ACAR</name>
<proteinExistence type="predicted"/>
<feature type="compositionally biased region" description="Low complexity" evidence="1">
    <location>
        <begin position="89"/>
        <end position="102"/>
    </location>
</feature>
<gene>
    <name evidence="2" type="ORF">ONB1V03_LOCUS8589</name>
</gene>
<dbReference type="OrthoDB" id="10254377at2759"/>
<feature type="compositionally biased region" description="Polar residues" evidence="1">
    <location>
        <begin position="176"/>
        <end position="187"/>
    </location>
</feature>
<dbReference type="InterPro" id="IPR000651">
    <property type="entry name" value="Ras-like_Gua-exchang_fac_N"/>
</dbReference>
<feature type="compositionally biased region" description="Low complexity" evidence="1">
    <location>
        <begin position="134"/>
        <end position="165"/>
    </location>
</feature>
<accession>A0A7R9M464</accession>
<dbReference type="EMBL" id="CAJPVJ010004981">
    <property type="protein sequence ID" value="CAG2169105.1"/>
    <property type="molecule type" value="Genomic_DNA"/>
</dbReference>
<evidence type="ECO:0000313" key="2">
    <source>
        <dbReference type="EMBL" id="CAD7651921.1"/>
    </source>
</evidence>
<dbReference type="SUPFAM" id="SSF48366">
    <property type="entry name" value="Ras GEF"/>
    <property type="match status" value="1"/>
</dbReference>
<dbReference type="EMBL" id="OC919806">
    <property type="protein sequence ID" value="CAD7651921.1"/>
    <property type="molecule type" value="Genomic_DNA"/>
</dbReference>
<feature type="compositionally biased region" description="Polar residues" evidence="1">
    <location>
        <begin position="103"/>
        <end position="132"/>
    </location>
</feature>
<reference evidence="2" key="1">
    <citation type="submission" date="2020-11" db="EMBL/GenBank/DDBJ databases">
        <authorList>
            <person name="Tran Van P."/>
        </authorList>
    </citation>
    <scope>NUCLEOTIDE SEQUENCE</scope>
</reference>
<dbReference type="CDD" id="cd06224">
    <property type="entry name" value="REM"/>
    <property type="match status" value="1"/>
</dbReference>
<feature type="region of interest" description="Disordered" evidence="1">
    <location>
        <begin position="1"/>
        <end position="192"/>
    </location>
</feature>
<dbReference type="Proteomes" id="UP000728032">
    <property type="component" value="Unassembled WGS sequence"/>
</dbReference>
<keyword evidence="3" id="KW-1185">Reference proteome</keyword>
<organism evidence="2">
    <name type="scientific">Oppiella nova</name>
    <dbReference type="NCBI Taxonomy" id="334625"/>
    <lineage>
        <taxon>Eukaryota</taxon>
        <taxon>Metazoa</taxon>
        <taxon>Ecdysozoa</taxon>
        <taxon>Arthropoda</taxon>
        <taxon>Chelicerata</taxon>
        <taxon>Arachnida</taxon>
        <taxon>Acari</taxon>
        <taxon>Acariformes</taxon>
        <taxon>Sarcoptiformes</taxon>
        <taxon>Oribatida</taxon>
        <taxon>Brachypylina</taxon>
        <taxon>Oppioidea</taxon>
        <taxon>Oppiidae</taxon>
        <taxon>Oppiella</taxon>
    </lineage>
</organism>
<evidence type="ECO:0000256" key="1">
    <source>
        <dbReference type="SAM" id="MobiDB-lite"/>
    </source>
</evidence>
<protein>
    <submittedName>
        <fullName evidence="2">Uncharacterized protein</fullName>
    </submittedName>
</protein>
<dbReference type="Gene3D" id="1.20.870.10">
    <property type="entry name" value="Son of sevenless (SoS) protein Chain: S domain 1"/>
    <property type="match status" value="1"/>
</dbReference>
<sequence>TAPVRLPPIDNLNLVNHNDGTPPSTPPPQTPKQIVPQTPPISSVGTSFVMPSKAQTQMKPTSAPAGRLSATSASAMNYLRVRGAGSKRGSGSDTDSMMSQSTTPRSSFQTDTTILSTPRSSFQHPDSPQMTSKAGVVVTSSRASSRRSSTASAASAFAVATAASSNPPEPMDHTKQSLPQSRANSRLPSAVGTDLKIPNANRVKRESMISTAATMRVLNVLRHWVSKHSQDFENDPKLLQLATEFLEELVHNTNLLPAEHKAAVQLLGMISKQALEYRDKIDLDVLLSQK</sequence>
<dbReference type="InterPro" id="IPR023578">
    <property type="entry name" value="Ras_GEF_dom_sf"/>
</dbReference>
<evidence type="ECO:0000313" key="3">
    <source>
        <dbReference type="Proteomes" id="UP000728032"/>
    </source>
</evidence>
<feature type="non-terminal residue" evidence="2">
    <location>
        <position position="1"/>
    </location>
</feature>